<evidence type="ECO:0000256" key="2">
    <source>
        <dbReference type="SAM" id="Phobius"/>
    </source>
</evidence>
<gene>
    <name evidence="3" type="ORF">MU848_07010</name>
</gene>
<evidence type="ECO:0000256" key="1">
    <source>
        <dbReference type="SAM" id="MobiDB-lite"/>
    </source>
</evidence>
<accession>A0ABT0DW37</accession>
<evidence type="ECO:0000313" key="3">
    <source>
        <dbReference type="EMBL" id="MCK0531330.1"/>
    </source>
</evidence>
<keyword evidence="2" id="KW-0472">Membrane</keyword>
<dbReference type="Proteomes" id="UP001203512">
    <property type="component" value="Unassembled WGS sequence"/>
</dbReference>
<comment type="caution">
    <text evidence="3">The sequence shown here is derived from an EMBL/GenBank/DDBJ whole genome shotgun (WGS) entry which is preliminary data.</text>
</comment>
<protein>
    <submittedName>
        <fullName evidence="3">Uncharacterized protein</fullName>
    </submittedName>
</protein>
<proteinExistence type="predicted"/>
<organism evidence="3 4">
    <name type="scientific">Sphingobium agri</name>
    <dbReference type="NCBI Taxonomy" id="2933566"/>
    <lineage>
        <taxon>Bacteria</taxon>
        <taxon>Pseudomonadati</taxon>
        <taxon>Pseudomonadota</taxon>
        <taxon>Alphaproteobacteria</taxon>
        <taxon>Sphingomonadales</taxon>
        <taxon>Sphingomonadaceae</taxon>
        <taxon>Sphingobium</taxon>
    </lineage>
</organism>
<keyword evidence="2" id="KW-1133">Transmembrane helix</keyword>
<sequence length="68" mass="7022">MADDLAPVAVARPSSTGGSTARPIPSQPSLAQRPFADRADRGVEILSRWAGIFSFAAAVGAIGWLLIS</sequence>
<dbReference type="RefSeq" id="WP_247230973.1">
    <property type="nucleotide sequence ID" value="NZ_JALKHS010000006.1"/>
</dbReference>
<dbReference type="EMBL" id="JALKHS010000006">
    <property type="protein sequence ID" value="MCK0531330.1"/>
    <property type="molecule type" value="Genomic_DNA"/>
</dbReference>
<keyword evidence="2" id="KW-0812">Transmembrane</keyword>
<keyword evidence="4" id="KW-1185">Reference proteome</keyword>
<name>A0ABT0DW37_9SPHN</name>
<evidence type="ECO:0000313" key="4">
    <source>
        <dbReference type="Proteomes" id="UP001203512"/>
    </source>
</evidence>
<feature type="region of interest" description="Disordered" evidence="1">
    <location>
        <begin position="1"/>
        <end position="33"/>
    </location>
</feature>
<reference evidence="3 4" key="1">
    <citation type="submission" date="2022-04" db="EMBL/GenBank/DDBJ databases">
        <authorList>
            <person name="Huq M.A."/>
        </authorList>
    </citation>
    <scope>NUCLEOTIDE SEQUENCE [LARGE SCALE GENOMIC DNA]</scope>
    <source>
        <strain evidence="3 4">MAH-33</strain>
    </source>
</reference>
<feature type="transmembrane region" description="Helical" evidence="2">
    <location>
        <begin position="49"/>
        <end position="67"/>
    </location>
</feature>